<gene>
    <name evidence="1" type="ORF">Gilli_1904</name>
</gene>
<reference evidence="2" key="1">
    <citation type="journal article" date="2012" name="Stand. Genomic Sci.">
        <title>Genome sequence of the Antarctic rhodopsins-containing flavobacterium Gillisia limnaea type strain (R-8282(T)).</title>
        <authorList>
            <person name="Riedel T."/>
            <person name="Held B."/>
            <person name="Nolan M."/>
            <person name="Lucas S."/>
            <person name="Lapidus A."/>
            <person name="Tice H."/>
            <person name="Del Rio T.G."/>
            <person name="Cheng J.F."/>
            <person name="Han C."/>
            <person name="Tapia R."/>
            <person name="Goodwin L.A."/>
            <person name="Pitluck S."/>
            <person name="Liolios K."/>
            <person name="Mavromatis K."/>
            <person name="Pagani I."/>
            <person name="Ivanova N."/>
            <person name="Mikhailova N."/>
            <person name="Pati A."/>
            <person name="Chen A."/>
            <person name="Palaniappan K."/>
            <person name="Land M."/>
            <person name="Rohde M."/>
            <person name="Tindall B.J."/>
            <person name="Detter J.C."/>
            <person name="Goker M."/>
            <person name="Bristow J."/>
            <person name="Eisen J.A."/>
            <person name="Markowitz V."/>
            <person name="Hugenholtz P."/>
            <person name="Kyrpides N.C."/>
            <person name="Klenk H.P."/>
            <person name="Woyke T."/>
        </authorList>
    </citation>
    <scope>NUCLEOTIDE SEQUENCE [LARGE SCALE GENOMIC DNA]</scope>
    <source>
        <strain evidence="2">DSM 15749 / LMG 21470 / R-8282</strain>
    </source>
</reference>
<proteinExistence type="predicted"/>
<sequence length="31" mass="3781">MQYASVELSLDYNYTIVRFLFVISNYRKLSF</sequence>
<dbReference type="HOGENOM" id="CLU_3396714_0_0_10"/>
<protein>
    <submittedName>
        <fullName evidence="1">Uncharacterized protein</fullName>
    </submittedName>
</protein>
<dbReference type="Proteomes" id="UP000003844">
    <property type="component" value="Unassembled WGS sequence"/>
</dbReference>
<accession>H2BSJ9</accession>
<organism evidence="1 2">
    <name type="scientific">Gillisia limnaea (strain DSM 15749 / LMG 21470 / R-8282)</name>
    <dbReference type="NCBI Taxonomy" id="865937"/>
    <lineage>
        <taxon>Bacteria</taxon>
        <taxon>Pseudomonadati</taxon>
        <taxon>Bacteroidota</taxon>
        <taxon>Flavobacteriia</taxon>
        <taxon>Flavobacteriales</taxon>
        <taxon>Flavobacteriaceae</taxon>
        <taxon>Gillisia</taxon>
    </lineage>
</organism>
<evidence type="ECO:0000313" key="2">
    <source>
        <dbReference type="Proteomes" id="UP000003844"/>
    </source>
</evidence>
<dbReference type="AlphaFoldDB" id="H2BSJ9"/>
<evidence type="ECO:0000313" key="1">
    <source>
        <dbReference type="EMBL" id="EHQ02546.1"/>
    </source>
</evidence>
<keyword evidence="2" id="KW-1185">Reference proteome</keyword>
<dbReference type="STRING" id="865937.Gilli_1904"/>
<name>H2BSJ9_GILLR</name>
<dbReference type="EMBL" id="JH594606">
    <property type="protein sequence ID" value="EHQ02546.1"/>
    <property type="molecule type" value="Genomic_DNA"/>
</dbReference>